<reference evidence="3" key="2">
    <citation type="journal article" date="2014" name="ISME J.">
        <title>Microbial stratification in low pH oxic and suboxic macroscopic growths along an acid mine drainage.</title>
        <authorList>
            <person name="Mendez-Garcia C."/>
            <person name="Mesa V."/>
            <person name="Sprenger R.R."/>
            <person name="Richter M."/>
            <person name="Diez M.S."/>
            <person name="Solano J."/>
            <person name="Bargiela R."/>
            <person name="Golyshina O.V."/>
            <person name="Manteca A."/>
            <person name="Ramos J.L."/>
            <person name="Gallego J.R."/>
            <person name="Llorente I."/>
            <person name="Martins Dos Santos V.A."/>
            <person name="Jensen O.N."/>
            <person name="Pelaez A.I."/>
            <person name="Sanchez J."/>
            <person name="Ferrer M."/>
        </authorList>
    </citation>
    <scope>NUCLEOTIDE SEQUENCE</scope>
</reference>
<sequence length="100" mass="10784">MTQLKITGMTCDSCAVHVREALEGVPGVREARVSYPDATAQIALERDVSLERLAQAVVDRGYGAKSLEGDTAVLTGDEKGVHIRGHRQWRGGHGLCIEGR</sequence>
<dbReference type="Pfam" id="PF00403">
    <property type="entry name" value="HMA"/>
    <property type="match status" value="1"/>
</dbReference>
<reference evidence="3" key="1">
    <citation type="submission" date="2013-08" db="EMBL/GenBank/DDBJ databases">
        <authorList>
            <person name="Mendez C."/>
            <person name="Richter M."/>
            <person name="Ferrer M."/>
            <person name="Sanchez J."/>
        </authorList>
    </citation>
    <scope>NUCLEOTIDE SEQUENCE</scope>
</reference>
<dbReference type="EMBL" id="AUZY01005750">
    <property type="protein sequence ID" value="EQD57500.1"/>
    <property type="molecule type" value="Genomic_DNA"/>
</dbReference>
<comment type="caution">
    <text evidence="3">The sequence shown here is derived from an EMBL/GenBank/DDBJ whole genome shotgun (WGS) entry which is preliminary data.</text>
</comment>
<dbReference type="InterPro" id="IPR017969">
    <property type="entry name" value="Heavy-metal-associated_CS"/>
</dbReference>
<gene>
    <name evidence="3" type="ORF">B1B_08772</name>
</gene>
<dbReference type="AlphaFoldDB" id="T1BU66"/>
<organism evidence="3">
    <name type="scientific">mine drainage metagenome</name>
    <dbReference type="NCBI Taxonomy" id="410659"/>
    <lineage>
        <taxon>unclassified sequences</taxon>
        <taxon>metagenomes</taxon>
        <taxon>ecological metagenomes</taxon>
    </lineage>
</organism>
<protein>
    <submittedName>
        <fullName evidence="3">Mercuric reductase</fullName>
    </submittedName>
</protein>
<name>T1BU66_9ZZZZ</name>
<keyword evidence="1" id="KW-0479">Metal-binding</keyword>
<dbReference type="Gene3D" id="3.30.70.100">
    <property type="match status" value="1"/>
</dbReference>
<dbReference type="SUPFAM" id="SSF55008">
    <property type="entry name" value="HMA, heavy metal-associated domain"/>
    <property type="match status" value="1"/>
</dbReference>
<dbReference type="GO" id="GO:0046872">
    <property type="term" value="F:metal ion binding"/>
    <property type="evidence" value="ECO:0007669"/>
    <property type="project" value="UniProtKB-KW"/>
</dbReference>
<dbReference type="PROSITE" id="PS50846">
    <property type="entry name" value="HMA_2"/>
    <property type="match status" value="1"/>
</dbReference>
<evidence type="ECO:0000256" key="1">
    <source>
        <dbReference type="ARBA" id="ARBA00022723"/>
    </source>
</evidence>
<evidence type="ECO:0000259" key="2">
    <source>
        <dbReference type="PROSITE" id="PS50846"/>
    </source>
</evidence>
<proteinExistence type="predicted"/>
<dbReference type="CDD" id="cd00371">
    <property type="entry name" value="HMA"/>
    <property type="match status" value="1"/>
</dbReference>
<evidence type="ECO:0000313" key="3">
    <source>
        <dbReference type="EMBL" id="EQD57500.1"/>
    </source>
</evidence>
<dbReference type="PROSITE" id="PS01047">
    <property type="entry name" value="HMA_1"/>
    <property type="match status" value="1"/>
</dbReference>
<feature type="domain" description="HMA" evidence="2">
    <location>
        <begin position="1"/>
        <end position="65"/>
    </location>
</feature>
<accession>T1BU66</accession>
<dbReference type="InterPro" id="IPR036163">
    <property type="entry name" value="HMA_dom_sf"/>
</dbReference>
<dbReference type="InterPro" id="IPR006121">
    <property type="entry name" value="HMA_dom"/>
</dbReference>